<comment type="caution">
    <text evidence="1">The sequence shown here is derived from an EMBL/GenBank/DDBJ whole genome shotgun (WGS) entry which is preliminary data.</text>
</comment>
<evidence type="ECO:0000313" key="2">
    <source>
        <dbReference type="Proteomes" id="UP001606301"/>
    </source>
</evidence>
<sequence length="97" mass="10895">MSHVDGLDELSAALWAGEVAHKLYHDCIHISLRDDEGHIEVRAWSGHPPSVSLTVRGQWMDLGEIEEDLATHAQAIAQRLTLQLRQRGVEPVIRQAR</sequence>
<organism evidence="1 2">
    <name type="scientific">Pelomonas margarita</name>
    <dbReference type="NCBI Taxonomy" id="3299031"/>
    <lineage>
        <taxon>Bacteria</taxon>
        <taxon>Pseudomonadati</taxon>
        <taxon>Pseudomonadota</taxon>
        <taxon>Betaproteobacteria</taxon>
        <taxon>Burkholderiales</taxon>
        <taxon>Sphaerotilaceae</taxon>
        <taxon>Roseateles</taxon>
    </lineage>
</organism>
<proteinExistence type="predicted"/>
<name>A0ABW7FM70_9BURK</name>
<dbReference type="RefSeq" id="WP_394399672.1">
    <property type="nucleotide sequence ID" value="NZ_JBIGHW010000010.1"/>
</dbReference>
<protein>
    <recommendedName>
        <fullName evidence="3">HPF/RaiA family ribosome-associated protein</fullName>
    </recommendedName>
</protein>
<reference evidence="1 2" key="1">
    <citation type="submission" date="2024-08" db="EMBL/GenBank/DDBJ databases">
        <authorList>
            <person name="Lu H."/>
        </authorList>
    </citation>
    <scope>NUCLEOTIDE SEQUENCE [LARGE SCALE GENOMIC DNA]</scope>
    <source>
        <strain evidence="1 2">LKC17W</strain>
    </source>
</reference>
<accession>A0ABW7FM70</accession>
<evidence type="ECO:0000313" key="1">
    <source>
        <dbReference type="EMBL" id="MFG6442431.1"/>
    </source>
</evidence>
<dbReference type="EMBL" id="JBIGHW010000010">
    <property type="protein sequence ID" value="MFG6442431.1"/>
    <property type="molecule type" value="Genomic_DNA"/>
</dbReference>
<gene>
    <name evidence="1" type="ORF">ACG0Z3_17230</name>
</gene>
<dbReference type="Proteomes" id="UP001606301">
    <property type="component" value="Unassembled WGS sequence"/>
</dbReference>
<evidence type="ECO:0008006" key="3">
    <source>
        <dbReference type="Google" id="ProtNLM"/>
    </source>
</evidence>
<keyword evidence="2" id="KW-1185">Reference proteome</keyword>